<dbReference type="VEuPathDB" id="MicrosporidiaDB:EHP00_1018"/>
<proteinExistence type="predicted"/>
<feature type="coiled-coil region" evidence="1">
    <location>
        <begin position="18"/>
        <end position="45"/>
    </location>
</feature>
<reference evidence="2 3" key="1">
    <citation type="journal article" date="2017" name="Environ. Microbiol.">
        <title>Decay of the glycolytic pathway and adaptation to intranuclear parasitism within Enterocytozoonidae microsporidia.</title>
        <authorList>
            <person name="Wiredu Boakye D."/>
            <person name="Jaroenlak P."/>
            <person name="Prachumwat A."/>
            <person name="Williams T.A."/>
            <person name="Bateman K.S."/>
            <person name="Itsathitphaisarn O."/>
            <person name="Sritunyalucksana K."/>
            <person name="Paszkiewicz K.H."/>
            <person name="Moore K.A."/>
            <person name="Stentiford G.D."/>
            <person name="Williams B.A."/>
        </authorList>
    </citation>
    <scope>NUCLEOTIDE SEQUENCE [LARGE SCALE GENOMIC DNA]</scope>
    <source>
        <strain evidence="2 3">TH1</strain>
    </source>
</reference>
<name>A0A1W0E538_9MICR</name>
<dbReference type="EMBL" id="MNPJ01000020">
    <property type="protein sequence ID" value="OQS54312.1"/>
    <property type="molecule type" value="Genomic_DNA"/>
</dbReference>
<dbReference type="Proteomes" id="UP000192758">
    <property type="component" value="Unassembled WGS sequence"/>
</dbReference>
<protein>
    <submittedName>
        <fullName evidence="2">Uncharacterized protein</fullName>
    </submittedName>
</protein>
<evidence type="ECO:0000313" key="2">
    <source>
        <dbReference type="EMBL" id="OQS54312.1"/>
    </source>
</evidence>
<accession>A0A1W0E538</accession>
<dbReference type="AlphaFoldDB" id="A0A1W0E538"/>
<keyword evidence="1" id="KW-0175">Coiled coil</keyword>
<gene>
    <name evidence="2" type="ORF">EHP00_1018</name>
</gene>
<evidence type="ECO:0000313" key="3">
    <source>
        <dbReference type="Proteomes" id="UP000192758"/>
    </source>
</evidence>
<organism evidence="2 3">
    <name type="scientific">Ecytonucleospora hepatopenaei</name>
    <dbReference type="NCBI Taxonomy" id="646526"/>
    <lineage>
        <taxon>Eukaryota</taxon>
        <taxon>Fungi</taxon>
        <taxon>Fungi incertae sedis</taxon>
        <taxon>Microsporidia</taxon>
        <taxon>Enterocytozoonidae</taxon>
        <taxon>Ecytonucleospora</taxon>
    </lineage>
</organism>
<evidence type="ECO:0000256" key="1">
    <source>
        <dbReference type="SAM" id="Coils"/>
    </source>
</evidence>
<comment type="caution">
    <text evidence="2">The sequence shown here is derived from an EMBL/GenBank/DDBJ whole genome shotgun (WGS) entry which is preliminary data.</text>
</comment>
<sequence>MIFEDELESQINKILDKITQISYKRKILENKLAELSNKTNTETSKIDLDAFYALKKEFIEIKQKFSYK</sequence>
<keyword evidence="3" id="KW-1185">Reference proteome</keyword>